<dbReference type="InterPro" id="IPR036388">
    <property type="entry name" value="WH-like_DNA-bd_sf"/>
</dbReference>
<dbReference type="RefSeq" id="WP_144027792.1">
    <property type="nucleotide sequence ID" value="NZ_BAABJG010000015.1"/>
</dbReference>
<name>A0ABW3UPE2_9BACL</name>
<keyword evidence="2" id="KW-1185">Reference proteome</keyword>
<protein>
    <recommendedName>
        <fullName evidence="3">HTH marR-type domain-containing protein</fullName>
    </recommendedName>
</protein>
<dbReference type="Gene3D" id="1.10.10.10">
    <property type="entry name" value="Winged helix-like DNA-binding domain superfamily/Winged helix DNA-binding domain"/>
    <property type="match status" value="1"/>
</dbReference>
<proteinExistence type="predicted"/>
<gene>
    <name evidence="1" type="ORF">ACFQ4B_21100</name>
</gene>
<dbReference type="InterPro" id="IPR036390">
    <property type="entry name" value="WH_DNA-bd_sf"/>
</dbReference>
<reference evidence="2" key="1">
    <citation type="journal article" date="2019" name="Int. J. Syst. Evol. Microbiol.">
        <title>The Global Catalogue of Microorganisms (GCM) 10K type strain sequencing project: providing services to taxonomists for standard genome sequencing and annotation.</title>
        <authorList>
            <consortium name="The Broad Institute Genomics Platform"/>
            <consortium name="The Broad Institute Genome Sequencing Center for Infectious Disease"/>
            <person name="Wu L."/>
            <person name="Ma J."/>
        </authorList>
    </citation>
    <scope>NUCLEOTIDE SEQUENCE [LARGE SCALE GENOMIC DNA]</scope>
    <source>
        <strain evidence="2">CCUG 53270</strain>
    </source>
</reference>
<evidence type="ECO:0000313" key="2">
    <source>
        <dbReference type="Proteomes" id="UP001597180"/>
    </source>
</evidence>
<accession>A0ABW3UPE2</accession>
<dbReference type="Proteomes" id="UP001597180">
    <property type="component" value="Unassembled WGS sequence"/>
</dbReference>
<comment type="caution">
    <text evidence="1">The sequence shown here is derived from an EMBL/GenBank/DDBJ whole genome shotgun (WGS) entry which is preliminary data.</text>
</comment>
<evidence type="ECO:0008006" key="3">
    <source>
        <dbReference type="Google" id="ProtNLM"/>
    </source>
</evidence>
<dbReference type="EMBL" id="JBHTLU010000031">
    <property type="protein sequence ID" value="MFD1222620.1"/>
    <property type="molecule type" value="Genomic_DNA"/>
</dbReference>
<organism evidence="1 2">
    <name type="scientific">Paenibacillus vulneris</name>
    <dbReference type="NCBI Taxonomy" id="1133364"/>
    <lineage>
        <taxon>Bacteria</taxon>
        <taxon>Bacillati</taxon>
        <taxon>Bacillota</taxon>
        <taxon>Bacilli</taxon>
        <taxon>Bacillales</taxon>
        <taxon>Paenibacillaceae</taxon>
        <taxon>Paenibacillus</taxon>
    </lineage>
</organism>
<sequence length="87" mass="10090">MSMPNTSRELKKLCEKQLCEKFDAPDDRRKQLYRLTSGGERMMNEAFKLIEARFLQRIREASDSDLKEMDHAMDILNSKVLHAGKSG</sequence>
<dbReference type="SUPFAM" id="SSF46785">
    <property type="entry name" value="Winged helix' DNA-binding domain"/>
    <property type="match status" value="1"/>
</dbReference>
<evidence type="ECO:0000313" key="1">
    <source>
        <dbReference type="EMBL" id="MFD1222620.1"/>
    </source>
</evidence>